<dbReference type="EMBL" id="MCOG01000189">
    <property type="protein sequence ID" value="ORY27947.1"/>
    <property type="molecule type" value="Genomic_DNA"/>
</dbReference>
<keyword evidence="3" id="KW-1185">Reference proteome</keyword>
<evidence type="ECO:0000313" key="2">
    <source>
        <dbReference type="EMBL" id="ORY27947.1"/>
    </source>
</evidence>
<accession>A0A1Y2B0D3</accession>
<organism evidence="2 3">
    <name type="scientific">Neocallimastix californiae</name>
    <dbReference type="NCBI Taxonomy" id="1754190"/>
    <lineage>
        <taxon>Eukaryota</taxon>
        <taxon>Fungi</taxon>
        <taxon>Fungi incertae sedis</taxon>
        <taxon>Chytridiomycota</taxon>
        <taxon>Chytridiomycota incertae sedis</taxon>
        <taxon>Neocallimastigomycetes</taxon>
        <taxon>Neocallimastigales</taxon>
        <taxon>Neocallimastigaceae</taxon>
        <taxon>Neocallimastix</taxon>
    </lineage>
</organism>
<comment type="caution">
    <text evidence="2">The sequence shown here is derived from an EMBL/GenBank/DDBJ whole genome shotgun (WGS) entry which is preliminary data.</text>
</comment>
<evidence type="ECO:0000256" key="1">
    <source>
        <dbReference type="SAM" id="MobiDB-lite"/>
    </source>
</evidence>
<protein>
    <submittedName>
        <fullName evidence="2">Uncharacterized protein</fullName>
    </submittedName>
</protein>
<feature type="region of interest" description="Disordered" evidence="1">
    <location>
        <begin position="139"/>
        <end position="166"/>
    </location>
</feature>
<feature type="compositionally biased region" description="Polar residues" evidence="1">
    <location>
        <begin position="157"/>
        <end position="166"/>
    </location>
</feature>
<dbReference type="OrthoDB" id="2137032at2759"/>
<reference evidence="2 3" key="1">
    <citation type="submission" date="2016-08" db="EMBL/GenBank/DDBJ databases">
        <title>A Parts List for Fungal Cellulosomes Revealed by Comparative Genomics.</title>
        <authorList>
            <consortium name="DOE Joint Genome Institute"/>
            <person name="Haitjema C.H."/>
            <person name="Gilmore S.P."/>
            <person name="Henske J.K."/>
            <person name="Solomon K.V."/>
            <person name="De Groot R."/>
            <person name="Kuo A."/>
            <person name="Mondo S.J."/>
            <person name="Salamov A.A."/>
            <person name="Labutti K."/>
            <person name="Zhao Z."/>
            <person name="Chiniquy J."/>
            <person name="Barry K."/>
            <person name="Brewer H.M."/>
            <person name="Purvine S.O."/>
            <person name="Wright A.T."/>
            <person name="Boxma B."/>
            <person name="Van Alen T."/>
            <person name="Hackstein J.H."/>
            <person name="Baker S.E."/>
            <person name="Grigoriev I.V."/>
            <person name="O'Malley M.A."/>
        </authorList>
    </citation>
    <scope>NUCLEOTIDE SEQUENCE [LARGE SCALE GENOMIC DNA]</scope>
    <source>
        <strain evidence="2 3">G1</strain>
    </source>
</reference>
<feature type="compositionally biased region" description="Low complexity" evidence="1">
    <location>
        <begin position="200"/>
        <end position="217"/>
    </location>
</feature>
<proteinExistence type="predicted"/>
<dbReference type="AlphaFoldDB" id="A0A1Y2B0D3"/>
<gene>
    <name evidence="2" type="ORF">LY90DRAFT_674222</name>
</gene>
<feature type="region of interest" description="Disordered" evidence="1">
    <location>
        <begin position="188"/>
        <end position="217"/>
    </location>
</feature>
<dbReference type="Proteomes" id="UP000193920">
    <property type="component" value="Unassembled WGS sequence"/>
</dbReference>
<name>A0A1Y2B0D3_9FUNG</name>
<evidence type="ECO:0000313" key="3">
    <source>
        <dbReference type="Proteomes" id="UP000193920"/>
    </source>
</evidence>
<sequence length="217" mass="24553">MARIGSSVGNSRTQRINQSKFGDITVRYGKDKRSNVNRKLPSSFKTRDYDNKLEKKGFSNGIPNRRTKISREYLNHNRITLSKFVRWSIFLSLSILTVWIYMKSNSETVVRQRRSISEVLSEITNKYLATGYTSGQSAAAWTRQRRSSGAQGDDMSNPHNGATTDNESIVQKVLSDFAKLVKAESTGYASNNKKSENDENIANENIINENTNNNNDL</sequence>